<sequence length="219" mass="24119">MQAEREREHDGNGGVCRVHGVTSRKQYWRREGGGSGGVGNKRAQMEDQDGEMNEGERQKTNLSTSVGGGKSYREVGRRARGERKTETPQAVKGTPTEVLLIFVSDMIVALPSSSFLRHKKWSVEMDHLSTHNSPVFFSILDPSKGNPSEGYASPSHGCAGCIYDVESFSPVLLPRLSERPLLVYDLPWTPSLRDEGLWRLPCAPVDMIDCISITGVCAI</sequence>
<dbReference type="AlphaFoldDB" id="A0A0C3F5N4"/>
<feature type="region of interest" description="Disordered" evidence="1">
    <location>
        <begin position="1"/>
        <end position="90"/>
    </location>
</feature>
<gene>
    <name evidence="2" type="ORF">PILCRDRAFT_827425</name>
</gene>
<reference evidence="2 3" key="1">
    <citation type="submission" date="2014-04" db="EMBL/GenBank/DDBJ databases">
        <authorList>
            <consortium name="DOE Joint Genome Institute"/>
            <person name="Kuo A."/>
            <person name="Tarkka M."/>
            <person name="Buscot F."/>
            <person name="Kohler A."/>
            <person name="Nagy L.G."/>
            <person name="Floudas D."/>
            <person name="Copeland A."/>
            <person name="Barry K.W."/>
            <person name="Cichocki N."/>
            <person name="Veneault-Fourrey C."/>
            <person name="LaButti K."/>
            <person name="Lindquist E.A."/>
            <person name="Lipzen A."/>
            <person name="Lundell T."/>
            <person name="Morin E."/>
            <person name="Murat C."/>
            <person name="Sun H."/>
            <person name="Tunlid A."/>
            <person name="Henrissat B."/>
            <person name="Grigoriev I.V."/>
            <person name="Hibbett D.S."/>
            <person name="Martin F."/>
            <person name="Nordberg H.P."/>
            <person name="Cantor M.N."/>
            <person name="Hua S.X."/>
        </authorList>
    </citation>
    <scope>NUCLEOTIDE SEQUENCE [LARGE SCALE GENOMIC DNA]</scope>
    <source>
        <strain evidence="2 3">F 1598</strain>
    </source>
</reference>
<evidence type="ECO:0000313" key="2">
    <source>
        <dbReference type="EMBL" id="KIM75334.1"/>
    </source>
</evidence>
<feature type="compositionally biased region" description="Basic and acidic residues" evidence="1">
    <location>
        <begin position="1"/>
        <end position="11"/>
    </location>
</feature>
<protein>
    <submittedName>
        <fullName evidence="2">Uncharacterized protein</fullName>
    </submittedName>
</protein>
<dbReference type="HOGENOM" id="CLU_1261965_0_0_1"/>
<reference evidence="3" key="2">
    <citation type="submission" date="2015-01" db="EMBL/GenBank/DDBJ databases">
        <title>Evolutionary Origins and Diversification of the Mycorrhizal Mutualists.</title>
        <authorList>
            <consortium name="DOE Joint Genome Institute"/>
            <consortium name="Mycorrhizal Genomics Consortium"/>
            <person name="Kohler A."/>
            <person name="Kuo A."/>
            <person name="Nagy L.G."/>
            <person name="Floudas D."/>
            <person name="Copeland A."/>
            <person name="Barry K.W."/>
            <person name="Cichocki N."/>
            <person name="Veneault-Fourrey C."/>
            <person name="LaButti K."/>
            <person name="Lindquist E.A."/>
            <person name="Lipzen A."/>
            <person name="Lundell T."/>
            <person name="Morin E."/>
            <person name="Murat C."/>
            <person name="Riley R."/>
            <person name="Ohm R."/>
            <person name="Sun H."/>
            <person name="Tunlid A."/>
            <person name="Henrissat B."/>
            <person name="Grigoriev I.V."/>
            <person name="Hibbett D.S."/>
            <person name="Martin F."/>
        </authorList>
    </citation>
    <scope>NUCLEOTIDE SEQUENCE [LARGE SCALE GENOMIC DNA]</scope>
    <source>
        <strain evidence="3">F 1598</strain>
    </source>
</reference>
<dbReference type="InParanoid" id="A0A0C3F5N4"/>
<dbReference type="EMBL" id="KN833048">
    <property type="protein sequence ID" value="KIM75334.1"/>
    <property type="molecule type" value="Genomic_DNA"/>
</dbReference>
<dbReference type="Proteomes" id="UP000054166">
    <property type="component" value="Unassembled WGS sequence"/>
</dbReference>
<organism evidence="2 3">
    <name type="scientific">Piloderma croceum (strain F 1598)</name>
    <dbReference type="NCBI Taxonomy" id="765440"/>
    <lineage>
        <taxon>Eukaryota</taxon>
        <taxon>Fungi</taxon>
        <taxon>Dikarya</taxon>
        <taxon>Basidiomycota</taxon>
        <taxon>Agaricomycotina</taxon>
        <taxon>Agaricomycetes</taxon>
        <taxon>Agaricomycetidae</taxon>
        <taxon>Atheliales</taxon>
        <taxon>Atheliaceae</taxon>
        <taxon>Piloderma</taxon>
    </lineage>
</organism>
<proteinExistence type="predicted"/>
<keyword evidence="3" id="KW-1185">Reference proteome</keyword>
<evidence type="ECO:0000256" key="1">
    <source>
        <dbReference type="SAM" id="MobiDB-lite"/>
    </source>
</evidence>
<name>A0A0C3F5N4_PILCF</name>
<accession>A0A0C3F5N4</accession>
<evidence type="ECO:0000313" key="3">
    <source>
        <dbReference type="Proteomes" id="UP000054166"/>
    </source>
</evidence>
<feature type="compositionally biased region" description="Basic and acidic residues" evidence="1">
    <location>
        <begin position="71"/>
        <end position="86"/>
    </location>
</feature>